<evidence type="ECO:0000313" key="3">
    <source>
        <dbReference type="Proteomes" id="UP000323317"/>
    </source>
</evidence>
<reference evidence="2 3" key="1">
    <citation type="submission" date="2019-08" db="EMBL/GenBank/DDBJ databases">
        <title>Bacillus genomes from the desert of Cuatro Cienegas, Coahuila.</title>
        <authorList>
            <person name="Olmedo-Alvarez G."/>
        </authorList>
    </citation>
    <scope>NUCLEOTIDE SEQUENCE [LARGE SCALE GENOMIC DNA]</scope>
    <source>
        <strain evidence="2 3">CH40_1T</strain>
    </source>
</reference>
<feature type="coiled-coil region" evidence="1">
    <location>
        <begin position="3"/>
        <end position="117"/>
    </location>
</feature>
<dbReference type="Proteomes" id="UP000323317">
    <property type="component" value="Unassembled WGS sequence"/>
</dbReference>
<proteinExistence type="predicted"/>
<gene>
    <name evidence="2" type="ORF">FZC79_07880</name>
</gene>
<name>A0A5D4KFJ2_9BACI</name>
<keyword evidence="1" id="KW-0175">Coiled coil</keyword>
<comment type="caution">
    <text evidence="2">The sequence shown here is derived from an EMBL/GenBank/DDBJ whole genome shotgun (WGS) entry which is preliminary data.</text>
</comment>
<sequence length="187" mass="21968">MQTDDYKQKREKLQQKLKQLKFAVEIVKINLSQQDHSHHLTQRLKYQINKKEKTIAQQAAELADYKKVLAQKEAELEEATKSNAYLEERLKLYTIEAEAYEEINSTLFKEIESLSDEFSYTPKGEAVNRSKEKQTSKTESHDVMKLIEQLHLYGEQVEKSEQTIHELETHLEELTEEIAQLKQQLMG</sequence>
<dbReference type="RefSeq" id="WP_148946281.1">
    <property type="nucleotide sequence ID" value="NZ_VTEH01000004.1"/>
</dbReference>
<evidence type="ECO:0000313" key="2">
    <source>
        <dbReference type="EMBL" id="TYR76064.1"/>
    </source>
</evidence>
<protein>
    <submittedName>
        <fullName evidence="2">Uncharacterized protein</fullName>
    </submittedName>
</protein>
<dbReference type="EMBL" id="VTEH01000004">
    <property type="protein sequence ID" value="TYR76064.1"/>
    <property type="molecule type" value="Genomic_DNA"/>
</dbReference>
<accession>A0A5D4KFJ2</accession>
<feature type="coiled-coil region" evidence="1">
    <location>
        <begin position="157"/>
        <end position="184"/>
    </location>
</feature>
<dbReference type="AlphaFoldDB" id="A0A5D4KFJ2"/>
<organism evidence="2 3">
    <name type="scientific">Rossellomorea vietnamensis</name>
    <dbReference type="NCBI Taxonomy" id="218284"/>
    <lineage>
        <taxon>Bacteria</taxon>
        <taxon>Bacillati</taxon>
        <taxon>Bacillota</taxon>
        <taxon>Bacilli</taxon>
        <taxon>Bacillales</taxon>
        <taxon>Bacillaceae</taxon>
        <taxon>Rossellomorea</taxon>
    </lineage>
</organism>
<evidence type="ECO:0000256" key="1">
    <source>
        <dbReference type="SAM" id="Coils"/>
    </source>
</evidence>